<keyword evidence="3" id="KW-1185">Reference proteome</keyword>
<evidence type="ECO:0000313" key="3">
    <source>
        <dbReference type="Proteomes" id="UP000007303"/>
    </source>
</evidence>
<evidence type="ECO:0000256" key="1">
    <source>
        <dbReference type="SAM" id="MobiDB-lite"/>
    </source>
</evidence>
<dbReference type="AlphaFoldDB" id="H3CDU0"/>
<dbReference type="InParanoid" id="H3CDU0"/>
<name>H3CDU0_TETNG</name>
<reference evidence="2" key="2">
    <citation type="submission" date="2025-08" db="UniProtKB">
        <authorList>
            <consortium name="Ensembl"/>
        </authorList>
    </citation>
    <scope>IDENTIFICATION</scope>
</reference>
<evidence type="ECO:0000313" key="2">
    <source>
        <dbReference type="Ensembl" id="ENSTNIP00000006414.1"/>
    </source>
</evidence>
<proteinExistence type="predicted"/>
<reference evidence="2" key="3">
    <citation type="submission" date="2025-09" db="UniProtKB">
        <authorList>
            <consortium name="Ensembl"/>
        </authorList>
    </citation>
    <scope>IDENTIFICATION</scope>
</reference>
<dbReference type="HOGENOM" id="CLU_1017579_0_0_1"/>
<accession>H3CDU0</accession>
<dbReference type="OMA" id="ILCCQTW"/>
<sequence length="310" mass="35385">MASAAKNRKEKFLEENNFFRRNATLIINRMVELSSGSHSCLVDEILHSIFFLGGLYSPPYLPKDILTDKDMLNRLKSSYPQPFEYFQSKLPRRSPLSCVMDMIVNKTGQQKENEILSSLKALILKLKEGNAKQLISSTACVSQPNNKDQKSTRYYGLSMSTSECLPGRIVIAAACLSNWDEYVAGAVMTFYPTMEKKTYFDGTIRLPDQVRCQAFNLSQLQEMPPCKSCRNLFGLTGDDKKSWPYGNCAENESVSNLLKKEQKVKEKSRPLAPSCTEENRKKAKESMEKELNNYLKMKNFSWDKTFYTPS</sequence>
<dbReference type="Proteomes" id="UP000007303">
    <property type="component" value="Unassembled WGS sequence"/>
</dbReference>
<organism evidence="2 3">
    <name type="scientific">Tetraodon nigroviridis</name>
    <name type="common">Spotted green pufferfish</name>
    <name type="synonym">Chelonodon nigroviridis</name>
    <dbReference type="NCBI Taxonomy" id="99883"/>
    <lineage>
        <taxon>Eukaryota</taxon>
        <taxon>Metazoa</taxon>
        <taxon>Chordata</taxon>
        <taxon>Craniata</taxon>
        <taxon>Vertebrata</taxon>
        <taxon>Euteleostomi</taxon>
        <taxon>Actinopterygii</taxon>
        <taxon>Neopterygii</taxon>
        <taxon>Teleostei</taxon>
        <taxon>Neoteleostei</taxon>
        <taxon>Acanthomorphata</taxon>
        <taxon>Eupercaria</taxon>
        <taxon>Tetraodontiformes</taxon>
        <taxon>Tetradontoidea</taxon>
        <taxon>Tetraodontidae</taxon>
        <taxon>Tetraodon</taxon>
    </lineage>
</organism>
<dbReference type="GeneTree" id="ENSGT00940000169020"/>
<reference evidence="3" key="1">
    <citation type="journal article" date="2004" name="Nature">
        <title>Genome duplication in the teleost fish Tetraodon nigroviridis reveals the early vertebrate proto-karyotype.</title>
        <authorList>
            <person name="Jaillon O."/>
            <person name="Aury J.-M."/>
            <person name="Brunet F."/>
            <person name="Petit J.-L."/>
            <person name="Stange-Thomann N."/>
            <person name="Mauceli E."/>
            <person name="Bouneau L."/>
            <person name="Fischer C."/>
            <person name="Ozouf-Costaz C."/>
            <person name="Bernot A."/>
            <person name="Nicaud S."/>
            <person name="Jaffe D."/>
            <person name="Fisher S."/>
            <person name="Lutfalla G."/>
            <person name="Dossat C."/>
            <person name="Segurens B."/>
            <person name="Dasilva C."/>
            <person name="Salanoubat M."/>
            <person name="Levy M."/>
            <person name="Boudet N."/>
            <person name="Castellano S."/>
            <person name="Anthouard V."/>
            <person name="Jubin C."/>
            <person name="Castelli V."/>
            <person name="Katinka M."/>
            <person name="Vacherie B."/>
            <person name="Biemont C."/>
            <person name="Skalli Z."/>
            <person name="Cattolico L."/>
            <person name="Poulain J."/>
            <person name="De Berardinis V."/>
            <person name="Cruaud C."/>
            <person name="Duprat S."/>
            <person name="Brottier P."/>
            <person name="Coutanceau J.-P."/>
            <person name="Gouzy J."/>
            <person name="Parra G."/>
            <person name="Lardier G."/>
            <person name="Chapple C."/>
            <person name="McKernan K.J."/>
            <person name="McEwan P."/>
            <person name="Bosak S."/>
            <person name="Kellis M."/>
            <person name="Volff J.-N."/>
            <person name="Guigo R."/>
            <person name="Zody M.C."/>
            <person name="Mesirov J."/>
            <person name="Lindblad-Toh K."/>
            <person name="Birren B."/>
            <person name="Nusbaum C."/>
            <person name="Kahn D."/>
            <person name="Robinson-Rechavi M."/>
            <person name="Laudet V."/>
            <person name="Schachter V."/>
            <person name="Quetier F."/>
            <person name="Saurin W."/>
            <person name="Scarpelli C."/>
            <person name="Wincker P."/>
            <person name="Lander E.S."/>
            <person name="Weissenbach J."/>
            <person name="Roest Crollius H."/>
        </authorList>
    </citation>
    <scope>NUCLEOTIDE SEQUENCE [LARGE SCALE GENOMIC DNA]</scope>
</reference>
<feature type="region of interest" description="Disordered" evidence="1">
    <location>
        <begin position="261"/>
        <end position="283"/>
    </location>
</feature>
<dbReference type="Ensembl" id="ENSTNIT00000006563.1">
    <property type="protein sequence ID" value="ENSTNIP00000006414.1"/>
    <property type="gene ID" value="ENSTNIG00000003813.1"/>
</dbReference>
<protein>
    <submittedName>
        <fullName evidence="2">Uncharacterized protein</fullName>
    </submittedName>
</protein>